<feature type="transmembrane region" description="Helical" evidence="8">
    <location>
        <begin position="243"/>
        <end position="264"/>
    </location>
</feature>
<feature type="transmembrane region" description="Helical" evidence="8">
    <location>
        <begin position="409"/>
        <end position="429"/>
    </location>
</feature>
<feature type="transmembrane region" description="Helical" evidence="8">
    <location>
        <begin position="73"/>
        <end position="97"/>
    </location>
</feature>
<accession>A0ABQ5RVP6</accession>
<evidence type="ECO:0000256" key="8">
    <source>
        <dbReference type="SAM" id="Phobius"/>
    </source>
</evidence>
<evidence type="ECO:0000256" key="1">
    <source>
        <dbReference type="ARBA" id="ARBA00004141"/>
    </source>
</evidence>
<dbReference type="Pfam" id="PF01490">
    <property type="entry name" value="Aa_trans"/>
    <property type="match status" value="1"/>
</dbReference>
<evidence type="ECO:0000256" key="7">
    <source>
        <dbReference type="ARBA" id="ARBA00023136"/>
    </source>
</evidence>
<evidence type="ECO:0000256" key="2">
    <source>
        <dbReference type="ARBA" id="ARBA00008066"/>
    </source>
</evidence>
<evidence type="ECO:0000313" key="11">
    <source>
        <dbReference type="Proteomes" id="UP001165090"/>
    </source>
</evidence>
<dbReference type="Proteomes" id="UP001165090">
    <property type="component" value="Unassembled WGS sequence"/>
</dbReference>
<name>A0ABQ5RVP6_9CHLO</name>
<comment type="subcellular location">
    <subcellularLocation>
        <location evidence="1">Membrane</location>
        <topology evidence="1">Multi-pass membrane protein</topology>
    </subcellularLocation>
</comment>
<evidence type="ECO:0000256" key="3">
    <source>
        <dbReference type="ARBA" id="ARBA00022448"/>
    </source>
</evidence>
<proteinExistence type="inferred from homology"/>
<gene>
    <name evidence="10" type="ORF">VaNZ11_003385</name>
</gene>
<dbReference type="PANTHER" id="PTHR22950">
    <property type="entry name" value="AMINO ACID TRANSPORTER"/>
    <property type="match status" value="1"/>
</dbReference>
<keyword evidence="5" id="KW-0029">Amino-acid transport</keyword>
<keyword evidence="6 8" id="KW-1133">Transmembrane helix</keyword>
<feature type="transmembrane region" description="Helical" evidence="8">
    <location>
        <begin position="449"/>
        <end position="470"/>
    </location>
</feature>
<comment type="similarity">
    <text evidence="2">Belongs to the amino acid/polyamine transporter 2 family.</text>
</comment>
<sequence length="522" mass="55628">MTGPSMAQSDHGTANCDIEENGQGLEAPLLPSSAFRHEEHVKSNFWECTFNLTKVILGAGIMALPKAVALLGWGWGMSLLVVVGLLTHFTVHGLIYASDCCRRDTYSALVRTALGPLPEKVLQATMLLGCLGFEVVYMDIIGDMLIGDEPELDGLITIWLPNELRRAWWVGRPFVLAVLTVIVLAPLISLRTMNHLGAVNVMGLLSLVGFAAATCWLGLAAVTHGSAHLLPFAPDMAGLGPDTASQITSALAVVPILLTAASCHQSLHPLRAMLVPYSPAALDRVVAVSLSMVTVLFMVVSIAAYTAFGRDVRGNFLNNLSPSQLSRLIGPTAATLVSLGIKGGYAGSLVGSSVLIMFPLRQSLLEVITPAQALPGAPPVPTPLYLSCTFGLLAATYGIAVFVPSIWDVISFVGAVACTIMCFIIPAALILRFKDRRTFSHVLQRGSAWVVAALGIGLFINIFVGMYLSATRHPQLPQPSPAGQELLGGGWFGIWSLEQARRGGPGRDFNLWSAWQWAGWGA</sequence>
<feature type="transmembrane region" description="Helical" evidence="8">
    <location>
        <begin position="167"/>
        <end position="189"/>
    </location>
</feature>
<protein>
    <recommendedName>
        <fullName evidence="9">Amino acid transporter transmembrane domain-containing protein</fullName>
    </recommendedName>
</protein>
<feature type="transmembrane region" description="Helical" evidence="8">
    <location>
        <begin position="201"/>
        <end position="223"/>
    </location>
</feature>
<reference evidence="10 11" key="1">
    <citation type="journal article" date="2023" name="IScience">
        <title>Expanded male sex-determining region conserved during the evolution of homothallism in the green alga Volvox.</title>
        <authorList>
            <person name="Yamamoto K."/>
            <person name="Matsuzaki R."/>
            <person name="Mahakham W."/>
            <person name="Heman W."/>
            <person name="Sekimoto H."/>
            <person name="Kawachi M."/>
            <person name="Minakuchi Y."/>
            <person name="Toyoda A."/>
            <person name="Nozaki H."/>
        </authorList>
    </citation>
    <scope>NUCLEOTIDE SEQUENCE [LARGE SCALE GENOMIC DNA]</scope>
    <source>
        <strain evidence="10 11">NIES-4468</strain>
    </source>
</reference>
<keyword evidence="4 8" id="KW-0812">Transmembrane</keyword>
<evidence type="ECO:0000256" key="6">
    <source>
        <dbReference type="ARBA" id="ARBA00022989"/>
    </source>
</evidence>
<dbReference type="EMBL" id="BSDZ01000009">
    <property type="protein sequence ID" value="GLI61102.1"/>
    <property type="molecule type" value="Genomic_DNA"/>
</dbReference>
<keyword evidence="3" id="KW-0813">Transport</keyword>
<feature type="transmembrane region" description="Helical" evidence="8">
    <location>
        <begin position="285"/>
        <end position="308"/>
    </location>
</feature>
<evidence type="ECO:0000256" key="5">
    <source>
        <dbReference type="ARBA" id="ARBA00022970"/>
    </source>
</evidence>
<keyword evidence="11" id="KW-1185">Reference proteome</keyword>
<evidence type="ECO:0000256" key="4">
    <source>
        <dbReference type="ARBA" id="ARBA00022692"/>
    </source>
</evidence>
<dbReference type="InterPro" id="IPR013057">
    <property type="entry name" value="AA_transpt_TM"/>
</dbReference>
<evidence type="ECO:0000313" key="10">
    <source>
        <dbReference type="EMBL" id="GLI61102.1"/>
    </source>
</evidence>
<dbReference type="PANTHER" id="PTHR22950:SF458">
    <property type="entry name" value="SODIUM-COUPLED NEUTRAL AMINO ACID TRANSPORTER 11-RELATED"/>
    <property type="match status" value="1"/>
</dbReference>
<feature type="domain" description="Amino acid transporter transmembrane" evidence="9">
    <location>
        <begin position="42"/>
        <end position="466"/>
    </location>
</feature>
<feature type="transmembrane region" description="Helical" evidence="8">
    <location>
        <begin position="384"/>
        <end position="403"/>
    </location>
</feature>
<keyword evidence="7 8" id="KW-0472">Membrane</keyword>
<comment type="caution">
    <text evidence="10">The sequence shown here is derived from an EMBL/GenBank/DDBJ whole genome shotgun (WGS) entry which is preliminary data.</text>
</comment>
<evidence type="ECO:0000259" key="9">
    <source>
        <dbReference type="Pfam" id="PF01490"/>
    </source>
</evidence>
<organism evidence="10 11">
    <name type="scientific">Volvox africanus</name>
    <dbReference type="NCBI Taxonomy" id="51714"/>
    <lineage>
        <taxon>Eukaryota</taxon>
        <taxon>Viridiplantae</taxon>
        <taxon>Chlorophyta</taxon>
        <taxon>core chlorophytes</taxon>
        <taxon>Chlorophyceae</taxon>
        <taxon>CS clade</taxon>
        <taxon>Chlamydomonadales</taxon>
        <taxon>Volvocaceae</taxon>
        <taxon>Volvox</taxon>
    </lineage>
</organism>